<feature type="compositionally biased region" description="Polar residues" evidence="1">
    <location>
        <begin position="350"/>
        <end position="363"/>
    </location>
</feature>
<dbReference type="OrthoDB" id="912669at2759"/>
<evidence type="ECO:0000313" key="3">
    <source>
        <dbReference type="EMBL" id="GER46709.1"/>
    </source>
</evidence>
<feature type="compositionally biased region" description="Acidic residues" evidence="1">
    <location>
        <begin position="182"/>
        <end position="203"/>
    </location>
</feature>
<organism evidence="3 4">
    <name type="scientific">Striga asiatica</name>
    <name type="common">Asiatic witchweed</name>
    <name type="synonym">Buchnera asiatica</name>
    <dbReference type="NCBI Taxonomy" id="4170"/>
    <lineage>
        <taxon>Eukaryota</taxon>
        <taxon>Viridiplantae</taxon>
        <taxon>Streptophyta</taxon>
        <taxon>Embryophyta</taxon>
        <taxon>Tracheophyta</taxon>
        <taxon>Spermatophyta</taxon>
        <taxon>Magnoliopsida</taxon>
        <taxon>eudicotyledons</taxon>
        <taxon>Gunneridae</taxon>
        <taxon>Pentapetalae</taxon>
        <taxon>asterids</taxon>
        <taxon>lamiids</taxon>
        <taxon>Lamiales</taxon>
        <taxon>Orobanchaceae</taxon>
        <taxon>Buchnereae</taxon>
        <taxon>Striga</taxon>
    </lineage>
</organism>
<dbReference type="Pfam" id="PF26130">
    <property type="entry name" value="PB1-like"/>
    <property type="match status" value="1"/>
</dbReference>
<dbReference type="EMBL" id="BKCP01007626">
    <property type="protein sequence ID" value="GER46709.1"/>
    <property type="molecule type" value="Genomic_DNA"/>
</dbReference>
<dbReference type="Proteomes" id="UP000325081">
    <property type="component" value="Unassembled WGS sequence"/>
</dbReference>
<keyword evidence="4" id="KW-1185">Reference proteome</keyword>
<evidence type="ECO:0000313" key="4">
    <source>
        <dbReference type="Proteomes" id="UP000325081"/>
    </source>
</evidence>
<dbReference type="AlphaFoldDB" id="A0A5A7QNL6"/>
<sequence>MDDNVEYLGGDFETVYGLDVDRFGYFDLEEQIQKLGCTTWTNIYYRIPRVNGKQALRVLVDDVGVMELIAHSSKHKSMIEIYVDGGNEFQCTEVHNVVGEKNCEGRGASEVLDELCEENIEGRGAAAEVHDDLGEENIEGRGRRAASEVHDEFFEQNIEGRGAASEVHDEVVELEHYIDNYMPDEEGATGEEGADEESEDEDYMPQGESSSEDDLNDEAIASEDEEYIEARKNIKKYRKSPHHDGISESRLNQFTSTGLQADPVPKPPKNKRGRPRKVPAGPVIEPVGGVSSSTICEPDGGGSNRISRKTSTRSKKKQSSRTMSAGKGIHFIPSRKSTLSTKNKGKRSGDNSQEAENIGTQESVAEASYV</sequence>
<name>A0A5A7QNL6_STRAF</name>
<evidence type="ECO:0000256" key="1">
    <source>
        <dbReference type="SAM" id="MobiDB-lite"/>
    </source>
</evidence>
<accession>A0A5A7QNL6</accession>
<feature type="compositionally biased region" description="Basic residues" evidence="1">
    <location>
        <begin position="268"/>
        <end position="277"/>
    </location>
</feature>
<feature type="compositionally biased region" description="Polar residues" evidence="1">
    <location>
        <begin position="249"/>
        <end position="259"/>
    </location>
</feature>
<protein>
    <submittedName>
        <fullName evidence="3">Beta-galactosidase 17</fullName>
    </submittedName>
</protein>
<dbReference type="InterPro" id="IPR058594">
    <property type="entry name" value="PB1-like_dom_pln"/>
</dbReference>
<feature type="domain" description="PB1-like" evidence="2">
    <location>
        <begin position="3"/>
        <end position="84"/>
    </location>
</feature>
<feature type="compositionally biased region" description="Basic residues" evidence="1">
    <location>
        <begin position="306"/>
        <end position="319"/>
    </location>
</feature>
<evidence type="ECO:0000259" key="2">
    <source>
        <dbReference type="Pfam" id="PF26130"/>
    </source>
</evidence>
<proteinExistence type="predicted"/>
<feature type="region of interest" description="Disordered" evidence="1">
    <location>
        <begin position="180"/>
        <end position="370"/>
    </location>
</feature>
<reference evidence="4" key="1">
    <citation type="journal article" date="2019" name="Curr. Biol.">
        <title>Genome Sequence of Striga asiatica Provides Insight into the Evolution of Plant Parasitism.</title>
        <authorList>
            <person name="Yoshida S."/>
            <person name="Kim S."/>
            <person name="Wafula E.K."/>
            <person name="Tanskanen J."/>
            <person name="Kim Y.M."/>
            <person name="Honaas L."/>
            <person name="Yang Z."/>
            <person name="Spallek T."/>
            <person name="Conn C.E."/>
            <person name="Ichihashi Y."/>
            <person name="Cheong K."/>
            <person name="Cui S."/>
            <person name="Der J.P."/>
            <person name="Gundlach H."/>
            <person name="Jiao Y."/>
            <person name="Hori C."/>
            <person name="Ishida J.K."/>
            <person name="Kasahara H."/>
            <person name="Kiba T."/>
            <person name="Kim M.S."/>
            <person name="Koo N."/>
            <person name="Laohavisit A."/>
            <person name="Lee Y.H."/>
            <person name="Lumba S."/>
            <person name="McCourt P."/>
            <person name="Mortimer J.C."/>
            <person name="Mutuku J.M."/>
            <person name="Nomura T."/>
            <person name="Sasaki-Sekimoto Y."/>
            <person name="Seto Y."/>
            <person name="Wang Y."/>
            <person name="Wakatake T."/>
            <person name="Sakakibara H."/>
            <person name="Demura T."/>
            <person name="Yamaguchi S."/>
            <person name="Yoneyama K."/>
            <person name="Manabe R.I."/>
            <person name="Nelson D.C."/>
            <person name="Schulman A.H."/>
            <person name="Timko M.P."/>
            <person name="dePamphilis C.W."/>
            <person name="Choi D."/>
            <person name="Shirasu K."/>
        </authorList>
    </citation>
    <scope>NUCLEOTIDE SEQUENCE [LARGE SCALE GENOMIC DNA]</scope>
    <source>
        <strain evidence="4">cv. UVA1</strain>
    </source>
</reference>
<gene>
    <name evidence="3" type="ORF">STAS_23762</name>
</gene>
<comment type="caution">
    <text evidence="3">The sequence shown here is derived from an EMBL/GenBank/DDBJ whole genome shotgun (WGS) entry which is preliminary data.</text>
</comment>
<feature type="compositionally biased region" description="Acidic residues" evidence="1">
    <location>
        <begin position="210"/>
        <end position="227"/>
    </location>
</feature>